<dbReference type="Proteomes" id="UP000270094">
    <property type="component" value="Unassembled WGS sequence"/>
</dbReference>
<dbReference type="InterPro" id="IPR052575">
    <property type="entry name" value="SSU_processome_comp_20"/>
</dbReference>
<dbReference type="PANTHER" id="PTHR17695">
    <property type="entry name" value="SMALL SUBUNIT PROCESSOME COMPONENT 20 HOMOLOG"/>
    <property type="match status" value="1"/>
</dbReference>
<gene>
    <name evidence="1" type="ORF">SVUK_LOCUS18222</name>
</gene>
<dbReference type="GO" id="GO:0032040">
    <property type="term" value="C:small-subunit processome"/>
    <property type="evidence" value="ECO:0007669"/>
    <property type="project" value="TreeGrafter"/>
</dbReference>
<evidence type="ECO:0000313" key="1">
    <source>
        <dbReference type="EMBL" id="VDM83224.1"/>
    </source>
</evidence>
<proteinExistence type="predicted"/>
<dbReference type="EMBL" id="UYYB01121819">
    <property type="protein sequence ID" value="VDM83224.1"/>
    <property type="molecule type" value="Genomic_DNA"/>
</dbReference>
<protein>
    <submittedName>
        <fullName evidence="1">Uncharacterized protein</fullName>
    </submittedName>
</protein>
<evidence type="ECO:0000313" key="2">
    <source>
        <dbReference type="Proteomes" id="UP000270094"/>
    </source>
</evidence>
<dbReference type="GO" id="GO:0030686">
    <property type="term" value="C:90S preribosome"/>
    <property type="evidence" value="ECO:0007669"/>
    <property type="project" value="TreeGrafter"/>
</dbReference>
<accession>A0A3P7JWF1</accession>
<dbReference type="PANTHER" id="PTHR17695:SF11">
    <property type="entry name" value="SMALL SUBUNIT PROCESSOME COMPONENT 20 HOMOLOG"/>
    <property type="match status" value="1"/>
</dbReference>
<keyword evidence="2" id="KW-1185">Reference proteome</keyword>
<dbReference type="OrthoDB" id="360653at2759"/>
<sequence length="136" mass="15332">MDDQEEPPPIKPSFVDSLPCDELSTHAQLLHHKGAITESLLKCLQDPACKSIPAFCELTLALARDLKEDFADDMWDFFGALTNILDLGEREVESVEAAFYCLSFMVKVMWRRYGSNILSAFSTHPVQFAFLFIALV</sequence>
<organism evidence="1 2">
    <name type="scientific">Strongylus vulgaris</name>
    <name type="common">Blood worm</name>
    <dbReference type="NCBI Taxonomy" id="40348"/>
    <lineage>
        <taxon>Eukaryota</taxon>
        <taxon>Metazoa</taxon>
        <taxon>Ecdysozoa</taxon>
        <taxon>Nematoda</taxon>
        <taxon>Chromadorea</taxon>
        <taxon>Rhabditida</taxon>
        <taxon>Rhabditina</taxon>
        <taxon>Rhabditomorpha</taxon>
        <taxon>Strongyloidea</taxon>
        <taxon>Strongylidae</taxon>
        <taxon>Strongylus</taxon>
    </lineage>
</organism>
<dbReference type="AlphaFoldDB" id="A0A3P7JWF1"/>
<name>A0A3P7JWF1_STRVU</name>
<reference evidence="1 2" key="1">
    <citation type="submission" date="2018-11" db="EMBL/GenBank/DDBJ databases">
        <authorList>
            <consortium name="Pathogen Informatics"/>
        </authorList>
    </citation>
    <scope>NUCLEOTIDE SEQUENCE [LARGE SCALE GENOMIC DNA]</scope>
</reference>